<dbReference type="AlphaFoldDB" id="A0AA42BTL5"/>
<gene>
    <name evidence="2" type="ORF">N1028_11555</name>
</gene>
<protein>
    <recommendedName>
        <fullName evidence="4">Protein kinase domain-containing protein</fullName>
    </recommendedName>
</protein>
<evidence type="ECO:0000313" key="3">
    <source>
        <dbReference type="Proteomes" id="UP001165587"/>
    </source>
</evidence>
<feature type="region of interest" description="Disordered" evidence="1">
    <location>
        <begin position="226"/>
        <end position="249"/>
    </location>
</feature>
<comment type="caution">
    <text evidence="2">The sequence shown here is derived from an EMBL/GenBank/DDBJ whole genome shotgun (WGS) entry which is preliminary data.</text>
</comment>
<evidence type="ECO:0000256" key="1">
    <source>
        <dbReference type="SAM" id="MobiDB-lite"/>
    </source>
</evidence>
<name>A0AA42BTL5_9MICO</name>
<dbReference type="SUPFAM" id="SSF56112">
    <property type="entry name" value="Protein kinase-like (PK-like)"/>
    <property type="match status" value="1"/>
</dbReference>
<dbReference type="Gene3D" id="1.10.510.10">
    <property type="entry name" value="Transferase(Phosphotransferase) domain 1"/>
    <property type="match status" value="1"/>
</dbReference>
<accession>A0AA42BTL5</accession>
<dbReference type="RefSeq" id="WP_259529032.1">
    <property type="nucleotide sequence ID" value="NZ_JANLCK010000005.1"/>
</dbReference>
<evidence type="ECO:0008006" key="4">
    <source>
        <dbReference type="Google" id="ProtNLM"/>
    </source>
</evidence>
<keyword evidence="3" id="KW-1185">Reference proteome</keyword>
<reference evidence="2" key="1">
    <citation type="submission" date="2022-08" db="EMBL/GenBank/DDBJ databases">
        <authorList>
            <person name="Deng Y."/>
            <person name="Han X.-F."/>
            <person name="Zhang Y.-Q."/>
        </authorList>
    </citation>
    <scope>NUCLEOTIDE SEQUENCE</scope>
    <source>
        <strain evidence="2">CPCC 203407</strain>
    </source>
</reference>
<proteinExistence type="predicted"/>
<organism evidence="2 3">
    <name type="scientific">Herbiconiux oxytropis</name>
    <dbReference type="NCBI Taxonomy" id="2970915"/>
    <lineage>
        <taxon>Bacteria</taxon>
        <taxon>Bacillati</taxon>
        <taxon>Actinomycetota</taxon>
        <taxon>Actinomycetes</taxon>
        <taxon>Micrococcales</taxon>
        <taxon>Microbacteriaceae</taxon>
        <taxon>Herbiconiux</taxon>
    </lineage>
</organism>
<evidence type="ECO:0000313" key="2">
    <source>
        <dbReference type="EMBL" id="MCS5726530.1"/>
    </source>
</evidence>
<dbReference type="Proteomes" id="UP001165587">
    <property type="component" value="Unassembled WGS sequence"/>
</dbReference>
<dbReference type="InterPro" id="IPR011009">
    <property type="entry name" value="Kinase-like_dom_sf"/>
</dbReference>
<sequence length="512" mass="54101">MSSPSLGSAFRVVLEGDLGARGRIGGGAATEVERVEAFTVPGYHGGLAFVRVREGAAAHWHPEQVAKLAAWRAGLGRRERDVLDGVAAWPLAGVANEGGDVVGCLVPLAAHPFYFIATADDGEGAGVGKTARNARWLVSAPKRARRVGAGSVGERDLVARCTVLARVCVLLEMLHRSGIVFGDLSERSLLYSADDGDVARAFVVGCEGAAFERDRVLQRNSAGWAAPETLESSEGPDDDTADASRSRAPSVQTIASDRYKLGLLILRVLAPSGDGLERSRDADRVLGVLDEVGRLMLADALGGEPAKRPSAAEWYQYLRGVIVENLAPPVIRSVVVSPALVAEGDEVRLDVSLAGARRLTIELPGRADITREVGGRVVTERITARQSGRIAVRATNEHGETAALSNQVRVLPVPAPAQVAVAAPDVSGVLGAQGVLVDLEPLEAAVAISRETAGAGSPFEHVARARERLDADALPLHDVLRIGVEAERASREKLFPSFEEFLGDITSPKRRS</sequence>
<dbReference type="EMBL" id="JANLCK010000005">
    <property type="protein sequence ID" value="MCS5726530.1"/>
    <property type="molecule type" value="Genomic_DNA"/>
</dbReference>